<dbReference type="InterPro" id="IPR016181">
    <property type="entry name" value="Acyl_CoA_acyltransferase"/>
</dbReference>
<dbReference type="Gene3D" id="3.40.630.30">
    <property type="match status" value="1"/>
</dbReference>
<dbReference type="Pfam" id="PF14542">
    <property type="entry name" value="Acetyltransf_CG"/>
    <property type="match status" value="1"/>
</dbReference>
<dbReference type="PROSITE" id="PS51729">
    <property type="entry name" value="GNAT_YJDJ"/>
    <property type="match status" value="1"/>
</dbReference>
<evidence type="ECO:0000313" key="2">
    <source>
        <dbReference type="EMBL" id="GAA1746805.1"/>
    </source>
</evidence>
<organism evidence="2 3">
    <name type="scientific">Aeromicrobium alkaliterrae</name>
    <dbReference type="NCBI Taxonomy" id="302168"/>
    <lineage>
        <taxon>Bacteria</taxon>
        <taxon>Bacillati</taxon>
        <taxon>Actinomycetota</taxon>
        <taxon>Actinomycetes</taxon>
        <taxon>Propionibacteriales</taxon>
        <taxon>Nocardioidaceae</taxon>
        <taxon>Aeromicrobium</taxon>
    </lineage>
</organism>
<comment type="caution">
    <text evidence="2">The sequence shown here is derived from an EMBL/GenBank/DDBJ whole genome shotgun (WGS) entry which is preliminary data.</text>
</comment>
<dbReference type="InterPro" id="IPR045057">
    <property type="entry name" value="Gcn5-rel_NAT"/>
</dbReference>
<dbReference type="InterPro" id="IPR031165">
    <property type="entry name" value="GNAT_YJDJ"/>
</dbReference>
<evidence type="ECO:0000313" key="3">
    <source>
        <dbReference type="Proteomes" id="UP001501057"/>
    </source>
</evidence>
<sequence length="92" mass="10095">MSTEVRRDDAAGRYEVVVDGAVAGYTEIKPRDGVLIMPHTLVDDAYAGQGLAKVLVTGALDDIRSRGERIKPLCPYVRSFLEKNPQYTDLVA</sequence>
<gene>
    <name evidence="2" type="ORF">GCM10009710_28600</name>
</gene>
<name>A0ABP4W700_9ACTN</name>
<protein>
    <submittedName>
        <fullName evidence="2">N-acetyltransferase</fullName>
    </submittedName>
</protein>
<feature type="domain" description="N-acetyltransferase" evidence="1">
    <location>
        <begin position="6"/>
        <end position="92"/>
    </location>
</feature>
<dbReference type="SUPFAM" id="SSF55729">
    <property type="entry name" value="Acyl-CoA N-acyltransferases (Nat)"/>
    <property type="match status" value="1"/>
</dbReference>
<proteinExistence type="predicted"/>
<dbReference type="Proteomes" id="UP001501057">
    <property type="component" value="Unassembled WGS sequence"/>
</dbReference>
<accession>A0ABP4W700</accession>
<dbReference type="RefSeq" id="WP_344202833.1">
    <property type="nucleotide sequence ID" value="NZ_BAAAME010000005.1"/>
</dbReference>
<dbReference type="PANTHER" id="PTHR31435:SF10">
    <property type="entry name" value="BSR4717 PROTEIN"/>
    <property type="match status" value="1"/>
</dbReference>
<dbReference type="PANTHER" id="PTHR31435">
    <property type="entry name" value="PROTEIN NATD1"/>
    <property type="match status" value="1"/>
</dbReference>
<reference evidence="3" key="1">
    <citation type="journal article" date="2019" name="Int. J. Syst. Evol. Microbiol.">
        <title>The Global Catalogue of Microorganisms (GCM) 10K type strain sequencing project: providing services to taxonomists for standard genome sequencing and annotation.</title>
        <authorList>
            <consortium name="The Broad Institute Genomics Platform"/>
            <consortium name="The Broad Institute Genome Sequencing Center for Infectious Disease"/>
            <person name="Wu L."/>
            <person name="Ma J."/>
        </authorList>
    </citation>
    <scope>NUCLEOTIDE SEQUENCE [LARGE SCALE GENOMIC DNA]</scope>
    <source>
        <strain evidence="3">JCM 13518</strain>
    </source>
</reference>
<evidence type="ECO:0000259" key="1">
    <source>
        <dbReference type="PROSITE" id="PS51729"/>
    </source>
</evidence>
<dbReference type="EMBL" id="BAAAME010000005">
    <property type="protein sequence ID" value="GAA1746805.1"/>
    <property type="molecule type" value="Genomic_DNA"/>
</dbReference>
<keyword evidence="3" id="KW-1185">Reference proteome</keyword>